<name>A0A6L9UKD3_9HYPH</name>
<dbReference type="AlphaFoldDB" id="A0A6L9UKD3"/>
<dbReference type="GO" id="GO:0006508">
    <property type="term" value="P:proteolysis"/>
    <property type="evidence" value="ECO:0007669"/>
    <property type="project" value="InterPro"/>
</dbReference>
<evidence type="ECO:0000259" key="1">
    <source>
        <dbReference type="PROSITE" id="PS50208"/>
    </source>
</evidence>
<dbReference type="Proteomes" id="UP000483035">
    <property type="component" value="Unassembled WGS sequence"/>
</dbReference>
<protein>
    <recommendedName>
        <fullName evidence="1">Caspase family p20 domain-containing protein</fullName>
    </recommendedName>
</protein>
<dbReference type="InterPro" id="IPR029030">
    <property type="entry name" value="Caspase-like_dom_sf"/>
</dbReference>
<evidence type="ECO:0000313" key="3">
    <source>
        <dbReference type="Proteomes" id="UP000483035"/>
    </source>
</evidence>
<dbReference type="EMBL" id="WUEY01000033">
    <property type="protein sequence ID" value="NEI74576.1"/>
    <property type="molecule type" value="Genomic_DNA"/>
</dbReference>
<comment type="caution">
    <text evidence="2">The sequence shown here is derived from an EMBL/GenBank/DDBJ whole genome shotgun (WGS) entry which is preliminary data.</text>
</comment>
<dbReference type="SUPFAM" id="SSF52129">
    <property type="entry name" value="Caspase-like"/>
    <property type="match status" value="1"/>
</dbReference>
<organism evidence="2 3">
    <name type="scientific">Rhizobium lusitanum</name>
    <dbReference type="NCBI Taxonomy" id="293958"/>
    <lineage>
        <taxon>Bacteria</taxon>
        <taxon>Pseudomonadati</taxon>
        <taxon>Pseudomonadota</taxon>
        <taxon>Alphaproteobacteria</taxon>
        <taxon>Hyphomicrobiales</taxon>
        <taxon>Rhizobiaceae</taxon>
        <taxon>Rhizobium/Agrobacterium group</taxon>
        <taxon>Rhizobium</taxon>
    </lineage>
</organism>
<dbReference type="InterPro" id="IPR052039">
    <property type="entry name" value="Caspase-related_regulators"/>
</dbReference>
<proteinExistence type="predicted"/>
<dbReference type="PROSITE" id="PS50208">
    <property type="entry name" value="CASPASE_P20"/>
    <property type="match status" value="1"/>
</dbReference>
<dbReference type="PANTHER" id="PTHR22576:SF37">
    <property type="entry name" value="MUCOSA-ASSOCIATED LYMPHOID TISSUE LYMPHOMA TRANSLOCATION PROTEIN 1"/>
    <property type="match status" value="1"/>
</dbReference>
<evidence type="ECO:0000313" key="2">
    <source>
        <dbReference type="EMBL" id="NEI74576.1"/>
    </source>
</evidence>
<dbReference type="Gene3D" id="3.40.50.1460">
    <property type="match status" value="1"/>
</dbReference>
<dbReference type="GO" id="GO:0004197">
    <property type="term" value="F:cysteine-type endopeptidase activity"/>
    <property type="evidence" value="ECO:0007669"/>
    <property type="project" value="InterPro"/>
</dbReference>
<gene>
    <name evidence="2" type="ORF">GR212_34080</name>
</gene>
<feature type="domain" description="Caspase family p20" evidence="1">
    <location>
        <begin position="92"/>
        <end position="161"/>
    </location>
</feature>
<dbReference type="InterPro" id="IPR011600">
    <property type="entry name" value="Pept_C14_caspase"/>
</dbReference>
<reference evidence="2 3" key="1">
    <citation type="submission" date="2019-12" db="EMBL/GenBank/DDBJ databases">
        <title>Rhizobium genotypes associated with high levels of biological nitrogen fixation by grain legumes in a temperate-maritime cropping system.</title>
        <authorList>
            <person name="Maluk M."/>
            <person name="Francesc Ferrando Molina F."/>
            <person name="Lopez Del Egido L."/>
            <person name="Lafos M."/>
            <person name="Langarica-Fuentes A."/>
            <person name="Gebre Yohannes G."/>
            <person name="Young M.W."/>
            <person name="Martin P."/>
            <person name="Gantlett R."/>
            <person name="Kenicer G."/>
            <person name="Hawes C."/>
            <person name="Begg G.S."/>
            <person name="Quilliam R.S."/>
            <person name="Squire G.R."/>
            <person name="Poole P.S."/>
            <person name="Young P.W."/>
            <person name="Iannetta P.M."/>
            <person name="James E.K."/>
        </authorList>
    </citation>
    <scope>NUCLEOTIDE SEQUENCE [LARGE SCALE GENOMIC DNA]</scope>
    <source>
        <strain evidence="2 3">JHI1118</strain>
    </source>
</reference>
<sequence>MAASDEQKKAATKSLQHQWLSEREVCASNVECLQQSYDSQIQKLEATAASLGAQLSRASPKPVVSSQQSVSGIDRVDIDIATDPSTTRGVDALIVANDDYQRVPKLKTPQSDALLIKQALLSRGISSVVKANVKSGELAEAIQSFDKSKNRDVFIFYYAGHAADINGISSLIYTDFEMSGTGSNGQYQSISSVLKMIAALKYKKILVVFDACRDSIELDTTDPKANDRAPIETMPKVQVRSVSTHADTQYLQGLDYAIAFSASQGQSALDTINGVNSPFAEIFAQNLREKGSLINAILETRRGVKTLTSQRQYPALEMSWDEDLAFNSSVFRSISISFNEPRPYATIKAGPDIVSERQQWSSTPLTVIKAKAEIDQGCGPTRSGPSGYQMSIMSTLRCIRQQYQIVPPSDQDTFENLGSVERDGAISSCNESKISLDLAQDGKTEELVFSENKYGGAFSFSREGHRANFVSPLGCNFDQLLVDDVDHDGVRDLVLVFSVPSEDQGSSSALIVLSGAKLMNNLDGEFDDFGPDKSLLNQKKWVGVIDGLRPVTLFFDQDLKWFSGYAGGKLNYQTYGSTWENEDCNCQRTNSVSIAQDGTITLESDNSKYSISPLAGDALTVGRLN</sequence>
<dbReference type="Pfam" id="PF00656">
    <property type="entry name" value="Peptidase_C14"/>
    <property type="match status" value="1"/>
</dbReference>
<dbReference type="InterPro" id="IPR001309">
    <property type="entry name" value="Pept_C14_p20"/>
</dbReference>
<dbReference type="PANTHER" id="PTHR22576">
    <property type="entry name" value="MUCOSA ASSOCIATED LYMPHOID TISSUE LYMPHOMA TRANSLOCATION PROTEIN 1/PARACASPASE"/>
    <property type="match status" value="1"/>
</dbReference>
<accession>A0A6L9UKD3</accession>